<dbReference type="Pfam" id="PF07715">
    <property type="entry name" value="Plug"/>
    <property type="match status" value="1"/>
</dbReference>
<accession>A0A2K9B1C5</accession>
<dbReference type="OrthoDB" id="9764669at2"/>
<keyword evidence="4 8" id="KW-0812">Transmembrane</keyword>
<dbReference type="PROSITE" id="PS52016">
    <property type="entry name" value="TONB_DEPENDENT_REC_3"/>
    <property type="match status" value="1"/>
</dbReference>
<evidence type="ECO:0000256" key="1">
    <source>
        <dbReference type="ARBA" id="ARBA00004571"/>
    </source>
</evidence>
<keyword evidence="3 8" id="KW-1134">Transmembrane beta strand</keyword>
<dbReference type="Gene3D" id="2.170.130.10">
    <property type="entry name" value="TonB-dependent receptor, plug domain"/>
    <property type="match status" value="1"/>
</dbReference>
<proteinExistence type="inferred from homology"/>
<dbReference type="InterPro" id="IPR039426">
    <property type="entry name" value="TonB-dep_rcpt-like"/>
</dbReference>
<keyword evidence="2 8" id="KW-0813">Transport</keyword>
<evidence type="ECO:0000256" key="6">
    <source>
        <dbReference type="ARBA" id="ARBA00023136"/>
    </source>
</evidence>
<dbReference type="KEGG" id="kpd:CW740_05370"/>
<feature type="domain" description="TonB-dependent receptor plug" evidence="11">
    <location>
        <begin position="62"/>
        <end position="178"/>
    </location>
</feature>
<dbReference type="RefSeq" id="WP_106646563.1">
    <property type="nucleotide sequence ID" value="NZ_BMGO01000001.1"/>
</dbReference>
<evidence type="ECO:0000259" key="10">
    <source>
        <dbReference type="Pfam" id="PF00593"/>
    </source>
</evidence>
<evidence type="ECO:0000256" key="5">
    <source>
        <dbReference type="ARBA" id="ARBA00023077"/>
    </source>
</evidence>
<evidence type="ECO:0000313" key="13">
    <source>
        <dbReference type="Proteomes" id="UP000232693"/>
    </source>
</evidence>
<evidence type="ECO:0000256" key="9">
    <source>
        <dbReference type="RuleBase" id="RU003357"/>
    </source>
</evidence>
<evidence type="ECO:0000313" key="12">
    <source>
        <dbReference type="EMBL" id="AUD78708.1"/>
    </source>
</evidence>
<reference evidence="12 13" key="1">
    <citation type="submission" date="2017-12" db="EMBL/GenBank/DDBJ databases">
        <title>Kangiella profundi FT102 completed genome.</title>
        <authorList>
            <person name="Xu J."/>
            <person name="Wang J."/>
            <person name="Lu Y."/>
        </authorList>
    </citation>
    <scope>NUCLEOTIDE SEQUENCE [LARGE SCALE GENOMIC DNA]</scope>
    <source>
        <strain evidence="12 13">FT102</strain>
    </source>
</reference>
<dbReference type="GO" id="GO:0009279">
    <property type="term" value="C:cell outer membrane"/>
    <property type="evidence" value="ECO:0007669"/>
    <property type="project" value="UniProtKB-SubCell"/>
</dbReference>
<evidence type="ECO:0000259" key="11">
    <source>
        <dbReference type="Pfam" id="PF07715"/>
    </source>
</evidence>
<comment type="similarity">
    <text evidence="8 9">Belongs to the TonB-dependent receptor family.</text>
</comment>
<keyword evidence="13" id="KW-1185">Reference proteome</keyword>
<dbReference type="SUPFAM" id="SSF56935">
    <property type="entry name" value="Porins"/>
    <property type="match status" value="1"/>
</dbReference>
<comment type="subcellular location">
    <subcellularLocation>
        <location evidence="1 8">Cell outer membrane</location>
        <topology evidence="1 8">Multi-pass membrane protein</topology>
    </subcellularLocation>
</comment>
<keyword evidence="7 8" id="KW-0998">Cell outer membrane</keyword>
<sequence>MTIRSNLIAKAVKMALLATASASLALTATVNAAEEQEEEAEEEKVEKVTIVGSRIKRTDVEGAQPVTVITTEDMAKQGHVTVFDALTNLTQNSSFQFEGPEFSSGFTPDVQTLNLRGFGVGNTLMLLNGRRISSYPAAYQSDTSVFNFGAIPAAAVKEIRVLSTGASAIYGSDAVAGVVDIILKDSVDETTINLIVGTPTESDSNPLDTQFKLVTGKSFDNGNVTLAYQYTDRELIKAGEFDDYDSDLDYPYGDGVLTRYVLDLNRWAPFRGELGYQDPGAGTCEAMGNGTVRSFRPNSGYFCGSDDAAETTFRNQKESHSIFLHGDYQLSDDVQLFADILYYQSESANNSRYLFVSEEILDTTNIVDTGVIGNYYDWFVAQRLFTEEELGRNLDTTFEDDSLNVSVGATGFWGEHEWEVSLNRSDYEYTSKNPWWKAEDVISLFLGDYYGTSFYGTDWWSGTGPLGLRDNLFTPLDDTTRALVNDAIGNHTYGNETSSTSAQFNISGDWFDNWQGTVQYAAVLEYEKQDFKFVPDERISQDPPLPNLPGSGWWKLTGYQGEGDRSRVAVGGELLIPMHDTLNINLAARVDKYDSDSSSIGTRTTPSISFEWRPIEDLLIRGGYSESFRAPDLNQVYTTTGFFTGTTDLVQCLQEYEFINGSSAGFDPSSCTSSSSFVRRVGSQELGGEPLKDETGYSAWFGFSAELAENLTLMATLNRVNLEDRVQTESASQLLRQEYECYTNSGEVSQSRCDYIDARIDRETDPNTGISYVSRFNVSPLNVSEQEIDSLDANLRWGHPFDAGYLAFDVDYSHMLSNKYRASDTSEEIDLRDDEISGGWDPRSRVTTTLSWSGDDYRLALTAFRRGGVTAWRPSQRDPDSDYRMRPYITYNFTANYNWTEDFSTGLRVRNLFNAKPPKDETFLFYDYPWYNHFVYAGAGIGRELYLEATYTF</sequence>
<gene>
    <name evidence="12" type="ORF">CW740_05370</name>
</gene>
<dbReference type="EMBL" id="CP025120">
    <property type="protein sequence ID" value="AUD78708.1"/>
    <property type="molecule type" value="Genomic_DNA"/>
</dbReference>
<dbReference type="InterPro" id="IPR037066">
    <property type="entry name" value="Plug_dom_sf"/>
</dbReference>
<name>A0A2K9B1C5_9GAMM</name>
<organism evidence="12 13">
    <name type="scientific">Kangiella profundi</name>
    <dbReference type="NCBI Taxonomy" id="1561924"/>
    <lineage>
        <taxon>Bacteria</taxon>
        <taxon>Pseudomonadati</taxon>
        <taxon>Pseudomonadota</taxon>
        <taxon>Gammaproteobacteria</taxon>
        <taxon>Kangiellales</taxon>
        <taxon>Kangiellaceae</taxon>
        <taxon>Kangiella</taxon>
    </lineage>
</organism>
<dbReference type="PANTHER" id="PTHR47234">
    <property type="match status" value="1"/>
</dbReference>
<dbReference type="InterPro" id="IPR036942">
    <property type="entry name" value="Beta-barrel_TonB_sf"/>
</dbReference>
<dbReference type="InterPro" id="IPR000531">
    <property type="entry name" value="Beta-barrel_TonB"/>
</dbReference>
<dbReference type="Pfam" id="PF00593">
    <property type="entry name" value="TonB_dep_Rec_b-barrel"/>
    <property type="match status" value="1"/>
</dbReference>
<evidence type="ECO:0000256" key="8">
    <source>
        <dbReference type="PROSITE-ProRule" id="PRU01360"/>
    </source>
</evidence>
<keyword evidence="6 8" id="KW-0472">Membrane</keyword>
<evidence type="ECO:0000256" key="7">
    <source>
        <dbReference type="ARBA" id="ARBA00023237"/>
    </source>
</evidence>
<protein>
    <submittedName>
        <fullName evidence="12">Uncharacterized protein</fullName>
    </submittedName>
</protein>
<evidence type="ECO:0000256" key="4">
    <source>
        <dbReference type="ARBA" id="ARBA00022692"/>
    </source>
</evidence>
<evidence type="ECO:0000256" key="2">
    <source>
        <dbReference type="ARBA" id="ARBA00022448"/>
    </source>
</evidence>
<dbReference type="Gene3D" id="2.40.170.20">
    <property type="entry name" value="TonB-dependent receptor, beta-barrel domain"/>
    <property type="match status" value="1"/>
</dbReference>
<dbReference type="Proteomes" id="UP000232693">
    <property type="component" value="Chromosome"/>
</dbReference>
<keyword evidence="5 9" id="KW-0798">TonB box</keyword>
<dbReference type="InterPro" id="IPR012910">
    <property type="entry name" value="Plug_dom"/>
</dbReference>
<feature type="domain" description="TonB-dependent receptor-like beta-barrel" evidence="10">
    <location>
        <begin position="411"/>
        <end position="912"/>
    </location>
</feature>
<evidence type="ECO:0000256" key="3">
    <source>
        <dbReference type="ARBA" id="ARBA00022452"/>
    </source>
</evidence>
<dbReference type="PANTHER" id="PTHR47234:SF1">
    <property type="entry name" value="TONB-DEPENDENT RECEPTOR"/>
    <property type="match status" value="1"/>
</dbReference>
<dbReference type="AlphaFoldDB" id="A0A2K9B1C5"/>